<evidence type="ECO:0000256" key="3">
    <source>
        <dbReference type="ARBA" id="ARBA00022692"/>
    </source>
</evidence>
<dbReference type="NCBIfam" id="TIGR01695">
    <property type="entry name" value="murJ_mviN"/>
    <property type="match status" value="1"/>
</dbReference>
<sequence>MTGPHRAAGTIRPGHAERSVDSGLVAASGVMALGTLASRVTGFLRTAVLAAALGSQQLADAYNVPNAAPNALYDLLLGGVLTSVVVPLLVRAAKEDSDSGVAYAQRFLTLVAVFLGACTVCAVLAAPWIIDVYANRLSGQQRDLAIVFARYFLPQIFFYGLSATIGAILNSRGKFAAPMWTPVINNVVLIITGLLFLAMNSGHATVNLTTGEQVLLGVGTTGGIVAQTLALWPSLRATGFRWRPRFDWWGMGLAEIARLAGWVVVYVVVNQIGFAVVTNLASAAGRVAAAHHISHGDSYAAYAYAYQIFQLPYAIVAVSVITALLPRMSAHAVDRRTAEVRRDLSVGLRLSGVAVVPAAIAFIALAPEITGIIFAHGNTSAADARYIGWLLVAFATGLVPFCLFQLFTRVFYALRDTRTPALINLLATAANIAADVVLYVVLPPGSRAIGLAAGFSLSYWIACALLGRAARVRLGGVDGRRVTRTYVRLVVAGTIAGIVAFSLARLVHLLLGTGLAPDVVAIVAGGGIGAGIFGALLVRMRVSEAGELLAAVRARFGSS</sequence>
<dbReference type="eggNOG" id="COG0728">
    <property type="taxonomic scope" value="Bacteria"/>
</dbReference>
<dbReference type="Proteomes" id="UP000008221">
    <property type="component" value="Chromosome"/>
</dbReference>
<reference evidence="9 10" key="1">
    <citation type="journal article" date="2009" name="Genome Res.">
        <title>Complete genome of the cellulolytic thermophile Acidothermus cellulolyticus 11B provides insights into its ecophysiological and evolutionary adaptations.</title>
        <authorList>
            <person name="Barabote R.D."/>
            <person name="Xie G."/>
            <person name="Leu D.H."/>
            <person name="Normand P."/>
            <person name="Necsulea A."/>
            <person name="Daubin V."/>
            <person name="Medigue C."/>
            <person name="Adney W.S."/>
            <person name="Xu X.C."/>
            <person name="Lapidus A."/>
            <person name="Parales R.E."/>
            <person name="Detter C."/>
            <person name="Pujic P."/>
            <person name="Bruce D."/>
            <person name="Lavire C."/>
            <person name="Challacombe J.F."/>
            <person name="Brettin T.S."/>
            <person name="Berry A.M."/>
        </authorList>
    </citation>
    <scope>NUCLEOTIDE SEQUENCE [LARGE SCALE GENOMIC DNA]</scope>
    <source>
        <strain evidence="10">ATCC 43068 / DSM 8971 / 11B</strain>
    </source>
</reference>
<dbReference type="InterPro" id="IPR004268">
    <property type="entry name" value="MurJ"/>
</dbReference>
<feature type="transmembrane region" description="Helical" evidence="8">
    <location>
        <begin position="386"/>
        <end position="407"/>
    </location>
</feature>
<gene>
    <name evidence="8" type="primary">murJ</name>
    <name evidence="9" type="ordered locus">Acel_2142</name>
</gene>
<comment type="subcellular location">
    <subcellularLocation>
        <location evidence="1 8">Cell membrane</location>
        <topology evidence="1 8">Multi-pass membrane protein</topology>
    </subcellularLocation>
</comment>
<dbReference type="HAMAP" id="MF_02078">
    <property type="entry name" value="MurJ_MviN"/>
    <property type="match status" value="1"/>
</dbReference>
<dbReference type="KEGG" id="ace:Acel_2142"/>
<dbReference type="InParanoid" id="A0LWV4"/>
<dbReference type="PANTHER" id="PTHR47019:SF1">
    <property type="entry name" value="LIPID II FLIPPASE MURJ"/>
    <property type="match status" value="1"/>
</dbReference>
<dbReference type="InterPro" id="IPR051050">
    <property type="entry name" value="Lipid_II_flippase_MurJ/MviN"/>
</dbReference>
<feature type="transmembrane region" description="Helical" evidence="8">
    <location>
        <begin position="256"/>
        <end position="281"/>
    </location>
</feature>
<evidence type="ECO:0000256" key="5">
    <source>
        <dbReference type="ARBA" id="ARBA00022984"/>
    </source>
</evidence>
<keyword evidence="10" id="KW-1185">Reference proteome</keyword>
<feature type="transmembrane region" description="Helical" evidence="8">
    <location>
        <begin position="419"/>
        <end position="442"/>
    </location>
</feature>
<protein>
    <recommendedName>
        <fullName evidence="8">Probable lipid II flippase MurJ</fullName>
    </recommendedName>
</protein>
<feature type="transmembrane region" description="Helical" evidence="8">
    <location>
        <begin position="486"/>
        <end position="507"/>
    </location>
</feature>
<dbReference type="CDD" id="cd13123">
    <property type="entry name" value="MATE_MurJ_like"/>
    <property type="match status" value="1"/>
</dbReference>
<comment type="pathway">
    <text evidence="8">Cell wall biogenesis; peptidoglycan biosynthesis.</text>
</comment>
<dbReference type="GO" id="GO:0005886">
    <property type="term" value="C:plasma membrane"/>
    <property type="evidence" value="ECO:0007669"/>
    <property type="project" value="UniProtKB-SubCell"/>
</dbReference>
<evidence type="ECO:0000256" key="4">
    <source>
        <dbReference type="ARBA" id="ARBA00022960"/>
    </source>
</evidence>
<name>A0LWV4_ACIC1</name>
<comment type="function">
    <text evidence="8">Involved in peptidoglycan biosynthesis. Transports lipid-linked peptidoglycan precursors from the inner to the outer leaflet of the cytoplasmic membrane.</text>
</comment>
<feature type="transmembrane region" description="Helical" evidence="8">
    <location>
        <begin position="150"/>
        <end position="171"/>
    </location>
</feature>
<keyword evidence="5 8" id="KW-0573">Peptidoglycan synthesis</keyword>
<keyword evidence="8" id="KW-0961">Cell wall biogenesis/degradation</keyword>
<proteinExistence type="inferred from homology"/>
<accession>A0LWV4</accession>
<dbReference type="PRINTS" id="PR01806">
    <property type="entry name" value="VIRFACTRMVIN"/>
</dbReference>
<dbReference type="STRING" id="351607.Acel_2142"/>
<feature type="transmembrane region" description="Helical" evidence="8">
    <location>
        <begin position="346"/>
        <end position="366"/>
    </location>
</feature>
<keyword evidence="7 8" id="KW-0472">Membrane</keyword>
<evidence type="ECO:0000256" key="7">
    <source>
        <dbReference type="ARBA" id="ARBA00023136"/>
    </source>
</evidence>
<feature type="transmembrane region" description="Helical" evidence="8">
    <location>
        <begin position="214"/>
        <end position="235"/>
    </location>
</feature>
<dbReference type="RefSeq" id="WP_011720977.1">
    <property type="nucleotide sequence ID" value="NC_008578.1"/>
</dbReference>
<evidence type="ECO:0000256" key="1">
    <source>
        <dbReference type="ARBA" id="ARBA00004651"/>
    </source>
</evidence>
<dbReference type="GO" id="GO:0009252">
    <property type="term" value="P:peptidoglycan biosynthetic process"/>
    <property type="evidence" value="ECO:0007669"/>
    <property type="project" value="UniProtKB-UniRule"/>
</dbReference>
<dbReference type="UniPathway" id="UPA00219"/>
<evidence type="ECO:0000313" key="10">
    <source>
        <dbReference type="Proteomes" id="UP000008221"/>
    </source>
</evidence>
<dbReference type="EMBL" id="CP000481">
    <property type="protein sequence ID" value="ABK53914.1"/>
    <property type="molecule type" value="Genomic_DNA"/>
</dbReference>
<keyword evidence="2 8" id="KW-1003">Cell membrane</keyword>
<evidence type="ECO:0000256" key="2">
    <source>
        <dbReference type="ARBA" id="ARBA00022475"/>
    </source>
</evidence>
<dbReference type="GO" id="GO:0008360">
    <property type="term" value="P:regulation of cell shape"/>
    <property type="evidence" value="ECO:0007669"/>
    <property type="project" value="UniProtKB-KW"/>
</dbReference>
<feature type="transmembrane region" description="Helical" evidence="8">
    <location>
        <begin position="301"/>
        <end position="325"/>
    </location>
</feature>
<evidence type="ECO:0000256" key="6">
    <source>
        <dbReference type="ARBA" id="ARBA00022989"/>
    </source>
</evidence>
<dbReference type="AlphaFoldDB" id="A0LWV4"/>
<dbReference type="Pfam" id="PF03023">
    <property type="entry name" value="MurJ"/>
    <property type="match status" value="1"/>
</dbReference>
<feature type="transmembrane region" description="Helical" evidence="8">
    <location>
        <begin position="183"/>
        <end position="202"/>
    </location>
</feature>
<organism evidence="9 10">
    <name type="scientific">Acidothermus cellulolyticus (strain ATCC 43068 / DSM 8971 / 11B)</name>
    <dbReference type="NCBI Taxonomy" id="351607"/>
    <lineage>
        <taxon>Bacteria</taxon>
        <taxon>Bacillati</taxon>
        <taxon>Actinomycetota</taxon>
        <taxon>Actinomycetes</taxon>
        <taxon>Acidothermales</taxon>
        <taxon>Acidothermaceae</taxon>
        <taxon>Acidothermus</taxon>
    </lineage>
</organism>
<feature type="transmembrane region" description="Helical" evidence="8">
    <location>
        <begin position="110"/>
        <end position="130"/>
    </location>
</feature>
<dbReference type="PANTHER" id="PTHR47019">
    <property type="entry name" value="LIPID II FLIPPASE MURJ"/>
    <property type="match status" value="1"/>
</dbReference>
<dbReference type="GO" id="GO:0015648">
    <property type="term" value="F:lipid-linked peptidoglycan transporter activity"/>
    <property type="evidence" value="ECO:0007669"/>
    <property type="project" value="UniProtKB-UniRule"/>
</dbReference>
<dbReference type="GO" id="GO:0071555">
    <property type="term" value="P:cell wall organization"/>
    <property type="evidence" value="ECO:0007669"/>
    <property type="project" value="UniProtKB-KW"/>
</dbReference>
<feature type="transmembrane region" description="Helical" evidence="8">
    <location>
        <begin position="448"/>
        <end position="466"/>
    </location>
</feature>
<feature type="transmembrane region" description="Helical" evidence="8">
    <location>
        <begin position="71"/>
        <end position="90"/>
    </location>
</feature>
<keyword evidence="3 8" id="KW-0812">Transmembrane</keyword>
<evidence type="ECO:0000313" key="9">
    <source>
        <dbReference type="EMBL" id="ABK53914.1"/>
    </source>
</evidence>
<keyword evidence="6 8" id="KW-1133">Transmembrane helix</keyword>
<comment type="similarity">
    <text evidence="8">Belongs to the MurJ/MviN family.</text>
</comment>
<evidence type="ECO:0000256" key="8">
    <source>
        <dbReference type="HAMAP-Rule" id="MF_02078"/>
    </source>
</evidence>
<dbReference type="HOGENOM" id="CLU_006797_3_0_11"/>
<keyword evidence="8" id="KW-0813">Transport</keyword>
<dbReference type="GO" id="GO:0034204">
    <property type="term" value="P:lipid translocation"/>
    <property type="evidence" value="ECO:0007669"/>
    <property type="project" value="TreeGrafter"/>
</dbReference>
<feature type="transmembrane region" description="Helical" evidence="8">
    <location>
        <begin position="519"/>
        <end position="538"/>
    </location>
</feature>
<keyword evidence="4 8" id="KW-0133">Cell shape</keyword>